<evidence type="ECO:0000259" key="8">
    <source>
        <dbReference type="Pfam" id="PF08646"/>
    </source>
</evidence>
<evidence type="ECO:0000256" key="1">
    <source>
        <dbReference type="ARBA" id="ARBA00005690"/>
    </source>
</evidence>
<keyword evidence="2" id="KW-0479">Metal-binding</keyword>
<gene>
    <name evidence="9" type="ORF">LTRI10_LOCUS20945</name>
</gene>
<dbReference type="GO" id="GO:0003677">
    <property type="term" value="F:DNA binding"/>
    <property type="evidence" value="ECO:0007669"/>
    <property type="project" value="UniProtKB-KW"/>
</dbReference>
<dbReference type="InterPro" id="IPR013955">
    <property type="entry name" value="Rep_factor-A_C"/>
</dbReference>
<dbReference type="GO" id="GO:0008270">
    <property type="term" value="F:zinc ion binding"/>
    <property type="evidence" value="ECO:0007669"/>
    <property type="project" value="UniProtKB-KW"/>
</dbReference>
<organism evidence="9 10">
    <name type="scientific">Linum trigynum</name>
    <dbReference type="NCBI Taxonomy" id="586398"/>
    <lineage>
        <taxon>Eukaryota</taxon>
        <taxon>Viridiplantae</taxon>
        <taxon>Streptophyta</taxon>
        <taxon>Embryophyta</taxon>
        <taxon>Tracheophyta</taxon>
        <taxon>Spermatophyta</taxon>
        <taxon>Magnoliopsida</taxon>
        <taxon>eudicotyledons</taxon>
        <taxon>Gunneridae</taxon>
        <taxon>Pentapetalae</taxon>
        <taxon>rosids</taxon>
        <taxon>fabids</taxon>
        <taxon>Malpighiales</taxon>
        <taxon>Linaceae</taxon>
        <taxon>Linum</taxon>
    </lineage>
</organism>
<evidence type="ECO:0008006" key="11">
    <source>
        <dbReference type="Google" id="ProtNLM"/>
    </source>
</evidence>
<feature type="domain" description="Replication factor A C-terminal" evidence="8">
    <location>
        <begin position="293"/>
        <end position="409"/>
    </location>
</feature>
<sequence>MEFTSIGELSPNQRPCKLKCRVSRLWVATNINTDIVCHLDMILLDSQGNDIWVQIPPLLMKIFQPLLKDQEVYTFSNFKVQSAPQEYRPIANDNIIIFSGKTSVQQIPDVPRSIPTFKFTFMNAAQIKRNLNKIDILSDVVGQVQHVSERKTSCKGGRKTTRRHISLKLIEGDVVSVVVFGRLLPLLESFVNASGTASFVIVITSIRVTPFQGDCSLSSTSSTCLFSNIDIPEVNAFLNGNNENAAPVLLEEPSTPEVPIVTLAELQNLSLDMQNEDNVYSVEGKVVDLHPLWCYLSCPTCVYKAPEDQDTYHCTKCNKTTTIKAAKYRLRLEVVSDDTSASFVMFENVGENFFGLPANQLFLENGGLKDSPPEIILKILGMTLKFHVKIKISMYTRSKPDFTVVKIDPDSIDDLPATLQKAASTQSIHSDIENSRSSSQISDPLCTAVKDTDGEKTPCTSLKRKQPIE</sequence>
<accession>A0AAV2E0G2</accession>
<feature type="compositionally biased region" description="Polar residues" evidence="6">
    <location>
        <begin position="426"/>
        <end position="442"/>
    </location>
</feature>
<evidence type="ECO:0000256" key="3">
    <source>
        <dbReference type="ARBA" id="ARBA00022771"/>
    </source>
</evidence>
<dbReference type="InterPro" id="IPR003871">
    <property type="entry name" value="RFA1B/D_OB_1st"/>
</dbReference>
<evidence type="ECO:0000313" key="9">
    <source>
        <dbReference type="EMBL" id="CAL1379426.1"/>
    </source>
</evidence>
<reference evidence="9 10" key="1">
    <citation type="submission" date="2024-04" db="EMBL/GenBank/DDBJ databases">
        <authorList>
            <person name="Fracassetti M."/>
        </authorList>
    </citation>
    <scope>NUCLEOTIDE SEQUENCE [LARGE SCALE GENOMIC DNA]</scope>
</reference>
<dbReference type="Pfam" id="PF02721">
    <property type="entry name" value="DUF223"/>
    <property type="match status" value="1"/>
</dbReference>
<keyword evidence="10" id="KW-1185">Reference proteome</keyword>
<dbReference type="Proteomes" id="UP001497516">
    <property type="component" value="Chromosome 3"/>
</dbReference>
<comment type="similarity">
    <text evidence="1">Belongs to the replication factor A protein 1 family.</text>
</comment>
<keyword evidence="4" id="KW-0862">Zinc</keyword>
<feature type="domain" description="Replication protein A 70 kDa DNA-binding subunit B/D first OB fold" evidence="7">
    <location>
        <begin position="3"/>
        <end position="106"/>
    </location>
</feature>
<evidence type="ECO:0000256" key="4">
    <source>
        <dbReference type="ARBA" id="ARBA00022833"/>
    </source>
</evidence>
<dbReference type="PANTHER" id="PTHR47165:SF4">
    <property type="entry name" value="OS03G0429900 PROTEIN"/>
    <property type="match status" value="1"/>
</dbReference>
<dbReference type="InterPro" id="IPR012340">
    <property type="entry name" value="NA-bd_OB-fold"/>
</dbReference>
<dbReference type="EMBL" id="OZ034816">
    <property type="protein sequence ID" value="CAL1379426.1"/>
    <property type="molecule type" value="Genomic_DNA"/>
</dbReference>
<dbReference type="SUPFAM" id="SSF50249">
    <property type="entry name" value="Nucleic acid-binding proteins"/>
    <property type="match status" value="3"/>
</dbReference>
<evidence type="ECO:0000256" key="6">
    <source>
        <dbReference type="SAM" id="MobiDB-lite"/>
    </source>
</evidence>
<evidence type="ECO:0000259" key="7">
    <source>
        <dbReference type="Pfam" id="PF02721"/>
    </source>
</evidence>
<dbReference type="Gene3D" id="2.40.50.140">
    <property type="entry name" value="Nucleic acid-binding proteins"/>
    <property type="match status" value="3"/>
</dbReference>
<evidence type="ECO:0000256" key="2">
    <source>
        <dbReference type="ARBA" id="ARBA00022723"/>
    </source>
</evidence>
<name>A0AAV2E0G2_9ROSI</name>
<keyword evidence="3" id="KW-0863">Zinc-finger</keyword>
<dbReference type="PANTHER" id="PTHR47165">
    <property type="entry name" value="OS03G0429900 PROTEIN"/>
    <property type="match status" value="1"/>
</dbReference>
<dbReference type="Pfam" id="PF08646">
    <property type="entry name" value="Rep_fac-A_C"/>
    <property type="match status" value="1"/>
</dbReference>
<proteinExistence type="inferred from homology"/>
<protein>
    <recommendedName>
        <fullName evidence="11">Replication factor A C-terminal domain-containing protein</fullName>
    </recommendedName>
</protein>
<feature type="region of interest" description="Disordered" evidence="6">
    <location>
        <begin position="426"/>
        <end position="469"/>
    </location>
</feature>
<keyword evidence="5" id="KW-0238">DNA-binding</keyword>
<dbReference type="CDD" id="cd04476">
    <property type="entry name" value="RPA1_DBD_C"/>
    <property type="match status" value="1"/>
</dbReference>
<evidence type="ECO:0000313" key="10">
    <source>
        <dbReference type="Proteomes" id="UP001497516"/>
    </source>
</evidence>
<dbReference type="AlphaFoldDB" id="A0AAV2E0G2"/>
<dbReference type="InterPro" id="IPR047192">
    <property type="entry name" value="Euk_RPA1_DBD_C"/>
</dbReference>
<dbReference type="CDD" id="cd04480">
    <property type="entry name" value="RPA1_DBD_A_like"/>
    <property type="match status" value="1"/>
</dbReference>
<evidence type="ECO:0000256" key="5">
    <source>
        <dbReference type="ARBA" id="ARBA00023125"/>
    </source>
</evidence>